<name>A0ABY1NN88_9BACT</name>
<gene>
    <name evidence="1" type="ORF">SAMN06265367_102304</name>
</gene>
<dbReference type="Proteomes" id="UP001157915">
    <property type="component" value="Unassembled WGS sequence"/>
</dbReference>
<reference evidence="1 2" key="1">
    <citation type="submission" date="2017-05" db="EMBL/GenBank/DDBJ databases">
        <authorList>
            <person name="Varghese N."/>
            <person name="Submissions S."/>
        </authorList>
    </citation>
    <scope>NUCLEOTIDE SEQUENCE [LARGE SCALE GENOMIC DNA]</scope>
    <source>
        <strain evidence="1 2">DSM 15360</strain>
    </source>
</reference>
<proteinExistence type="predicted"/>
<evidence type="ECO:0000313" key="2">
    <source>
        <dbReference type="Proteomes" id="UP001157915"/>
    </source>
</evidence>
<protein>
    <submittedName>
        <fullName evidence="1">Uncharacterized protein</fullName>
    </submittedName>
</protein>
<sequence>MAINLTKTAYSHYLRILLNLFLDKNGIGLRIL</sequence>
<keyword evidence="2" id="KW-1185">Reference proteome</keyword>
<organism evidence="1 2">
    <name type="scientific">Algoriphagus winogradskyi</name>
    <dbReference type="NCBI Taxonomy" id="237017"/>
    <lineage>
        <taxon>Bacteria</taxon>
        <taxon>Pseudomonadati</taxon>
        <taxon>Bacteroidota</taxon>
        <taxon>Cytophagia</taxon>
        <taxon>Cytophagales</taxon>
        <taxon>Cyclobacteriaceae</taxon>
        <taxon>Algoriphagus</taxon>
    </lineage>
</organism>
<comment type="caution">
    <text evidence="1">The sequence shown here is derived from an EMBL/GenBank/DDBJ whole genome shotgun (WGS) entry which is preliminary data.</text>
</comment>
<evidence type="ECO:0000313" key="1">
    <source>
        <dbReference type="EMBL" id="SMP14106.1"/>
    </source>
</evidence>
<accession>A0ABY1NN88</accession>
<dbReference type="EMBL" id="FXUA01000002">
    <property type="protein sequence ID" value="SMP14106.1"/>
    <property type="molecule type" value="Genomic_DNA"/>
</dbReference>